<dbReference type="GO" id="GO:0006629">
    <property type="term" value="P:lipid metabolic process"/>
    <property type="evidence" value="ECO:0007669"/>
    <property type="project" value="InterPro"/>
</dbReference>
<evidence type="ECO:0000313" key="5">
    <source>
        <dbReference type="Proteomes" id="UP000316726"/>
    </source>
</evidence>
<gene>
    <name evidence="4" type="ORF">A3770_11p61350</name>
</gene>
<keyword evidence="2" id="KW-0812">Transmembrane</keyword>
<keyword evidence="2" id="KW-0472">Membrane</keyword>
<dbReference type="STRING" id="1764295.A0A5B8MTG6"/>
<evidence type="ECO:0000256" key="2">
    <source>
        <dbReference type="SAM" id="Phobius"/>
    </source>
</evidence>
<evidence type="ECO:0000259" key="3">
    <source>
        <dbReference type="Pfam" id="PF00487"/>
    </source>
</evidence>
<keyword evidence="2" id="KW-1133">Transmembrane helix</keyword>
<feature type="domain" description="Fatty acid desaturase" evidence="3">
    <location>
        <begin position="173"/>
        <end position="443"/>
    </location>
</feature>
<organism evidence="4 5">
    <name type="scientific">Chloropicon primus</name>
    <dbReference type="NCBI Taxonomy" id="1764295"/>
    <lineage>
        <taxon>Eukaryota</taxon>
        <taxon>Viridiplantae</taxon>
        <taxon>Chlorophyta</taxon>
        <taxon>Chloropicophyceae</taxon>
        <taxon>Chloropicales</taxon>
        <taxon>Chloropicaceae</taxon>
        <taxon>Chloropicon</taxon>
    </lineage>
</organism>
<dbReference type="InterPro" id="IPR005804">
    <property type="entry name" value="FA_desaturase_dom"/>
</dbReference>
<feature type="transmembrane region" description="Helical" evidence="2">
    <location>
        <begin position="146"/>
        <end position="165"/>
    </location>
</feature>
<reference evidence="4 5" key="1">
    <citation type="submission" date="2018-07" db="EMBL/GenBank/DDBJ databases">
        <title>The complete nuclear genome of the prasinophyte Chloropicon primus (CCMP1205).</title>
        <authorList>
            <person name="Pombert J.-F."/>
            <person name="Otis C."/>
            <person name="Turmel M."/>
            <person name="Lemieux C."/>
        </authorList>
    </citation>
    <scope>NUCLEOTIDE SEQUENCE [LARGE SCALE GENOMIC DNA]</scope>
    <source>
        <strain evidence="4 5">CCMP1205</strain>
    </source>
</reference>
<dbReference type="CDD" id="cd03507">
    <property type="entry name" value="Delta12-FADS-like"/>
    <property type="match status" value="1"/>
</dbReference>
<dbReference type="Pfam" id="PF00487">
    <property type="entry name" value="FA_desaturase"/>
    <property type="match status" value="1"/>
</dbReference>
<proteinExistence type="predicted"/>
<dbReference type="EMBL" id="CP031044">
    <property type="protein sequence ID" value="QDZ23617.1"/>
    <property type="molecule type" value="Genomic_DNA"/>
</dbReference>
<accession>A0A5B8MTG6</accession>
<evidence type="ECO:0000313" key="4">
    <source>
        <dbReference type="EMBL" id="QDZ23617.1"/>
    </source>
</evidence>
<dbReference type="PANTHER" id="PTHR32100">
    <property type="entry name" value="OMEGA-6 FATTY ACID DESATURASE, CHLOROPLASTIC"/>
    <property type="match status" value="1"/>
</dbReference>
<sequence>MSTRVKRSSGTCGARRRPALPARSTGVVTRGPAASVLSRRRTPGLAARALGSGNEERSSSRSRSSSPVRKAVADPEVETSFTDERVEKTKAQLMAELTKEDAPAGFSGLKGKALVLGKEDFPTMAEVADAIPAHCKVLDTKKSMMYFFMSTGICLAMGLAANAFIPMKLAYLPAWIAYAIANGTAGFGFWLMGHECGHFAFSNNLLLQDAVGFFSHTACLTPYFSWQRSHAVHHSKVNHMYEGESHVPKETGDGYAHYMREFRVKFGKVAHGLWSTWVVSTGWVLYLLFGASGGPAYGLTNHFWPKGVFTTKLFPKKWHAKVIASGAAVIGVVGLLAYWAKMTSFWKVAAVYGGPWAIVNAWLGVVTLLHHTDTDVPHLEGDEWNFIRGAFLTIDRPYYKIVDWIQHHIGSTHVLHHINPRVPHYHAQEATEAIKKAFPDLYLHDPTPVHAALWRVVTNCISVKKVTSPVGSRQWVYDDPALESVKLNNRVF</sequence>
<dbReference type="AlphaFoldDB" id="A0A5B8MTG6"/>
<dbReference type="Proteomes" id="UP000316726">
    <property type="component" value="Chromosome 11"/>
</dbReference>
<feature type="region of interest" description="Disordered" evidence="1">
    <location>
        <begin position="1"/>
        <end position="80"/>
    </location>
</feature>
<feature type="transmembrane region" description="Helical" evidence="2">
    <location>
        <begin position="318"/>
        <end position="339"/>
    </location>
</feature>
<dbReference type="InterPro" id="IPR012171">
    <property type="entry name" value="Fatty_acid_desaturase"/>
</dbReference>
<keyword evidence="5" id="KW-1185">Reference proteome</keyword>
<feature type="transmembrane region" description="Helical" evidence="2">
    <location>
        <begin position="171"/>
        <end position="192"/>
    </location>
</feature>
<dbReference type="GO" id="GO:0016491">
    <property type="term" value="F:oxidoreductase activity"/>
    <property type="evidence" value="ECO:0007669"/>
    <property type="project" value="InterPro"/>
</dbReference>
<dbReference type="OrthoDB" id="1461976at2759"/>
<feature type="transmembrane region" description="Helical" evidence="2">
    <location>
        <begin position="269"/>
        <end position="289"/>
    </location>
</feature>
<name>A0A5B8MTG6_9CHLO</name>
<protein>
    <submittedName>
        <fullName evidence="4">Fatty acid desaturase</fullName>
    </submittedName>
</protein>
<evidence type="ECO:0000256" key="1">
    <source>
        <dbReference type="SAM" id="MobiDB-lite"/>
    </source>
</evidence>